<evidence type="ECO:0000313" key="4">
    <source>
        <dbReference type="Proteomes" id="UP001055057"/>
    </source>
</evidence>
<keyword evidence="2" id="KW-0472">Membrane</keyword>
<feature type="compositionally biased region" description="Basic and acidic residues" evidence="1">
    <location>
        <begin position="152"/>
        <end position="173"/>
    </location>
</feature>
<feature type="transmembrane region" description="Helical" evidence="2">
    <location>
        <begin position="36"/>
        <end position="54"/>
    </location>
</feature>
<keyword evidence="2" id="KW-0812">Transmembrane</keyword>
<proteinExistence type="predicted"/>
<organism evidence="3 4">
    <name type="scientific">Methylobacterium trifolii</name>
    <dbReference type="NCBI Taxonomy" id="1003092"/>
    <lineage>
        <taxon>Bacteria</taxon>
        <taxon>Pseudomonadati</taxon>
        <taxon>Pseudomonadota</taxon>
        <taxon>Alphaproteobacteria</taxon>
        <taxon>Hyphomicrobiales</taxon>
        <taxon>Methylobacteriaceae</taxon>
        <taxon>Methylobacterium</taxon>
    </lineage>
</organism>
<evidence type="ECO:0000313" key="3">
    <source>
        <dbReference type="EMBL" id="GJE59626.1"/>
    </source>
</evidence>
<dbReference type="EMBL" id="BPRB01000086">
    <property type="protein sequence ID" value="GJE59626.1"/>
    <property type="molecule type" value="Genomic_DNA"/>
</dbReference>
<evidence type="ECO:0000256" key="2">
    <source>
        <dbReference type="SAM" id="Phobius"/>
    </source>
</evidence>
<feature type="transmembrane region" description="Helical" evidence="2">
    <location>
        <begin position="9"/>
        <end position="30"/>
    </location>
</feature>
<keyword evidence="2" id="KW-1133">Transmembrane helix</keyword>
<feature type="transmembrane region" description="Helical" evidence="2">
    <location>
        <begin position="75"/>
        <end position="99"/>
    </location>
</feature>
<comment type="caution">
    <text evidence="3">The sequence shown here is derived from an EMBL/GenBank/DDBJ whole genome shotgun (WGS) entry which is preliminary data.</text>
</comment>
<keyword evidence="4" id="KW-1185">Reference proteome</keyword>
<feature type="region of interest" description="Disordered" evidence="1">
    <location>
        <begin position="141"/>
        <end position="173"/>
    </location>
</feature>
<sequence length="202" mass="21754">MSNGGGSDFLTVGLLLVSGYFVLVWVGGLIVMAVTAAYFIALFLTFALSALAILTWDDRVTVGRLSLGPEESRPFLLRGVAGGILLPAFAFFCEGFLGVPVPHTWWTHLAAAGYALGSLGVGMIESNLVAAAERGGFVIEHDERPSLPGPDKAMRPARNDATDLTPHDVARTEPPKRKCQCFTFATWDDEEELRGRGKPDVF</sequence>
<gene>
    <name evidence="3" type="ORF">MPOCJGCO_1723</name>
</gene>
<protein>
    <submittedName>
        <fullName evidence="3">Uncharacterized protein</fullName>
    </submittedName>
</protein>
<dbReference type="RefSeq" id="WP_238182193.1">
    <property type="nucleotide sequence ID" value="NZ_BPRB01000086.1"/>
</dbReference>
<dbReference type="Proteomes" id="UP001055057">
    <property type="component" value="Unassembled WGS sequence"/>
</dbReference>
<reference evidence="3" key="2">
    <citation type="submission" date="2021-08" db="EMBL/GenBank/DDBJ databases">
        <authorList>
            <person name="Tani A."/>
            <person name="Ola A."/>
            <person name="Ogura Y."/>
            <person name="Katsura K."/>
            <person name="Hayashi T."/>
        </authorList>
    </citation>
    <scope>NUCLEOTIDE SEQUENCE</scope>
    <source>
        <strain evidence="3">DSM 23632</strain>
    </source>
</reference>
<evidence type="ECO:0000256" key="1">
    <source>
        <dbReference type="SAM" id="MobiDB-lite"/>
    </source>
</evidence>
<feature type="transmembrane region" description="Helical" evidence="2">
    <location>
        <begin position="105"/>
        <end position="124"/>
    </location>
</feature>
<reference evidence="3" key="1">
    <citation type="journal article" date="2021" name="Front. Microbiol.">
        <title>Comprehensive Comparative Genomics and Phenotyping of Methylobacterium Species.</title>
        <authorList>
            <person name="Alessa O."/>
            <person name="Ogura Y."/>
            <person name="Fujitani Y."/>
            <person name="Takami H."/>
            <person name="Hayashi T."/>
            <person name="Sahin N."/>
            <person name="Tani A."/>
        </authorList>
    </citation>
    <scope>NUCLEOTIDE SEQUENCE</scope>
    <source>
        <strain evidence="3">DSM 23632</strain>
    </source>
</reference>
<name>A0ABQ4TWI9_9HYPH</name>
<accession>A0ABQ4TWI9</accession>